<dbReference type="AlphaFoldDB" id="A0A2I0IHG5"/>
<dbReference type="EMBL" id="PGOL01003048">
    <property type="protein sequence ID" value="PKI43428.1"/>
    <property type="molecule type" value="Genomic_DNA"/>
</dbReference>
<dbReference type="PANTHER" id="PTHR34558">
    <property type="entry name" value="EXPRESSED PROTEIN"/>
    <property type="match status" value="1"/>
</dbReference>
<feature type="transmembrane region" description="Helical" evidence="2">
    <location>
        <begin position="121"/>
        <end position="143"/>
    </location>
</feature>
<feature type="chain" id="PRO_5014157030" description="Transmembrane protein" evidence="3">
    <location>
        <begin position="22"/>
        <end position="337"/>
    </location>
</feature>
<evidence type="ECO:0000313" key="4">
    <source>
        <dbReference type="EMBL" id="PKI43428.1"/>
    </source>
</evidence>
<feature type="signal peptide" evidence="3">
    <location>
        <begin position="1"/>
        <end position="21"/>
    </location>
</feature>
<dbReference type="PANTHER" id="PTHR34558:SF9">
    <property type="entry name" value="F3L24.15 PROTEIN"/>
    <property type="match status" value="1"/>
</dbReference>
<proteinExistence type="predicted"/>
<sequence length="337" mass="36625">MAKSIIQFLVLVDVFAVLAMASEMSPSPSPAIVLLKESSTLNRKMGLHQLVEQGFRNVQDRRSPSPAPQHDEGSTYLTKEGESDHTSGEATSVESMDTAAFNLQTKEIHLKHHHSSVDKSVAGGAVILGGLVVVFLGAVFCYIKATGRQKQDLAGDFTLEDSAISFQPYLVDVYIPCKLLSDNIKFPALRILDPRQLSWPIRNLFGDPQPAEGAFPYGLSNPAGEKEPVDRDSGAISSFVARIFCSLDQKPSWMGSTPFLASKIQQASGPTGSQGSNQELMLSPDPHLVPDETLHLGSELQQLPPVPRAADRDLEAPKASTLKLRICEPKRLIEKSN</sequence>
<feature type="compositionally biased region" description="Basic and acidic residues" evidence="1">
    <location>
        <begin position="58"/>
        <end position="87"/>
    </location>
</feature>
<dbReference type="Proteomes" id="UP000233551">
    <property type="component" value="Unassembled WGS sequence"/>
</dbReference>
<name>A0A2I0IHG5_PUNGR</name>
<gene>
    <name evidence="4" type="ORF">CRG98_036185</name>
</gene>
<evidence type="ECO:0008006" key="6">
    <source>
        <dbReference type="Google" id="ProtNLM"/>
    </source>
</evidence>
<keyword evidence="2" id="KW-0472">Membrane</keyword>
<evidence type="ECO:0000256" key="2">
    <source>
        <dbReference type="SAM" id="Phobius"/>
    </source>
</evidence>
<keyword evidence="5" id="KW-1185">Reference proteome</keyword>
<evidence type="ECO:0000313" key="5">
    <source>
        <dbReference type="Proteomes" id="UP000233551"/>
    </source>
</evidence>
<feature type="region of interest" description="Disordered" evidence="1">
    <location>
        <begin position="56"/>
        <end position="92"/>
    </location>
</feature>
<comment type="caution">
    <text evidence="4">The sequence shown here is derived from an EMBL/GenBank/DDBJ whole genome shotgun (WGS) entry which is preliminary data.</text>
</comment>
<reference evidence="4 5" key="1">
    <citation type="submission" date="2017-11" db="EMBL/GenBank/DDBJ databases">
        <title>De-novo sequencing of pomegranate (Punica granatum L.) genome.</title>
        <authorList>
            <person name="Akparov Z."/>
            <person name="Amiraslanov A."/>
            <person name="Hajiyeva S."/>
            <person name="Abbasov M."/>
            <person name="Kaur K."/>
            <person name="Hamwieh A."/>
            <person name="Solovyev V."/>
            <person name="Salamov A."/>
            <person name="Braich B."/>
            <person name="Kosarev P."/>
            <person name="Mahmoud A."/>
            <person name="Hajiyev E."/>
            <person name="Babayeva S."/>
            <person name="Izzatullayeva V."/>
            <person name="Mammadov A."/>
            <person name="Mammadov A."/>
            <person name="Sharifova S."/>
            <person name="Ojaghi J."/>
            <person name="Eynullazada K."/>
            <person name="Bayramov B."/>
            <person name="Abdulazimova A."/>
            <person name="Shahmuradov I."/>
        </authorList>
    </citation>
    <scope>NUCLEOTIDE SEQUENCE [LARGE SCALE GENOMIC DNA]</scope>
    <source>
        <strain evidence="5">cv. AG2017</strain>
        <tissue evidence="4">Leaf</tissue>
    </source>
</reference>
<evidence type="ECO:0000256" key="1">
    <source>
        <dbReference type="SAM" id="MobiDB-lite"/>
    </source>
</evidence>
<keyword evidence="2" id="KW-0812">Transmembrane</keyword>
<organism evidence="4 5">
    <name type="scientific">Punica granatum</name>
    <name type="common">Pomegranate</name>
    <dbReference type="NCBI Taxonomy" id="22663"/>
    <lineage>
        <taxon>Eukaryota</taxon>
        <taxon>Viridiplantae</taxon>
        <taxon>Streptophyta</taxon>
        <taxon>Embryophyta</taxon>
        <taxon>Tracheophyta</taxon>
        <taxon>Spermatophyta</taxon>
        <taxon>Magnoliopsida</taxon>
        <taxon>eudicotyledons</taxon>
        <taxon>Gunneridae</taxon>
        <taxon>Pentapetalae</taxon>
        <taxon>rosids</taxon>
        <taxon>malvids</taxon>
        <taxon>Myrtales</taxon>
        <taxon>Lythraceae</taxon>
        <taxon>Punica</taxon>
    </lineage>
</organism>
<keyword evidence="3" id="KW-0732">Signal</keyword>
<protein>
    <recommendedName>
        <fullName evidence="6">Transmembrane protein</fullName>
    </recommendedName>
</protein>
<keyword evidence="2" id="KW-1133">Transmembrane helix</keyword>
<evidence type="ECO:0000256" key="3">
    <source>
        <dbReference type="SAM" id="SignalP"/>
    </source>
</evidence>
<accession>A0A2I0IHG5</accession>